<dbReference type="EMBL" id="JH817033">
    <property type="protein sequence ID" value="EKC18619.1"/>
    <property type="molecule type" value="Genomic_DNA"/>
</dbReference>
<dbReference type="InParanoid" id="K1PIE3"/>
<dbReference type="AlphaFoldDB" id="K1PIE3"/>
<proteinExistence type="predicted"/>
<gene>
    <name evidence="1" type="ORF">CGI_10011711</name>
</gene>
<evidence type="ECO:0000313" key="1">
    <source>
        <dbReference type="EMBL" id="EKC18619.1"/>
    </source>
</evidence>
<dbReference type="HOGENOM" id="CLU_1476552_0_0_1"/>
<organism evidence="1">
    <name type="scientific">Magallana gigas</name>
    <name type="common">Pacific oyster</name>
    <name type="synonym">Crassostrea gigas</name>
    <dbReference type="NCBI Taxonomy" id="29159"/>
    <lineage>
        <taxon>Eukaryota</taxon>
        <taxon>Metazoa</taxon>
        <taxon>Spiralia</taxon>
        <taxon>Lophotrochozoa</taxon>
        <taxon>Mollusca</taxon>
        <taxon>Bivalvia</taxon>
        <taxon>Autobranchia</taxon>
        <taxon>Pteriomorphia</taxon>
        <taxon>Ostreida</taxon>
        <taxon>Ostreoidea</taxon>
        <taxon>Ostreidae</taxon>
        <taxon>Magallana</taxon>
    </lineage>
</organism>
<sequence>MTRQMLMVSTGATFDGRPFEIVQTRDGRRVLVFLEEGGGRRQVQTLSPRSHDVAETFPPNPDSLSQRQREGLESLRRNLARLVRRRTNWNSNFCFLFIHFNDDATGNVIFKEKYHNYTPIIINAHHNNATCFFSDVTKTDDVTAHYVRTDVDNTQGRGAKNHSNVANIYLTYNKLVDRHRNNK</sequence>
<reference evidence="1" key="1">
    <citation type="journal article" date="2012" name="Nature">
        <title>The oyster genome reveals stress adaptation and complexity of shell formation.</title>
        <authorList>
            <person name="Zhang G."/>
            <person name="Fang X."/>
            <person name="Guo X."/>
            <person name="Li L."/>
            <person name="Luo R."/>
            <person name="Xu F."/>
            <person name="Yang P."/>
            <person name="Zhang L."/>
            <person name="Wang X."/>
            <person name="Qi H."/>
            <person name="Xiong Z."/>
            <person name="Que H."/>
            <person name="Xie Y."/>
            <person name="Holland P.W."/>
            <person name="Paps J."/>
            <person name="Zhu Y."/>
            <person name="Wu F."/>
            <person name="Chen Y."/>
            <person name="Wang J."/>
            <person name="Peng C."/>
            <person name="Meng J."/>
            <person name="Yang L."/>
            <person name="Liu J."/>
            <person name="Wen B."/>
            <person name="Zhang N."/>
            <person name="Huang Z."/>
            <person name="Zhu Q."/>
            <person name="Feng Y."/>
            <person name="Mount A."/>
            <person name="Hedgecock D."/>
            <person name="Xu Z."/>
            <person name="Liu Y."/>
            <person name="Domazet-Loso T."/>
            <person name="Du Y."/>
            <person name="Sun X."/>
            <person name="Zhang S."/>
            <person name="Liu B."/>
            <person name="Cheng P."/>
            <person name="Jiang X."/>
            <person name="Li J."/>
            <person name="Fan D."/>
            <person name="Wang W."/>
            <person name="Fu W."/>
            <person name="Wang T."/>
            <person name="Wang B."/>
            <person name="Zhang J."/>
            <person name="Peng Z."/>
            <person name="Li Y."/>
            <person name="Li N."/>
            <person name="Wang J."/>
            <person name="Chen M."/>
            <person name="He Y."/>
            <person name="Tan F."/>
            <person name="Song X."/>
            <person name="Zheng Q."/>
            <person name="Huang R."/>
            <person name="Yang H."/>
            <person name="Du X."/>
            <person name="Chen L."/>
            <person name="Yang M."/>
            <person name="Gaffney P.M."/>
            <person name="Wang S."/>
            <person name="Luo L."/>
            <person name="She Z."/>
            <person name="Ming Y."/>
            <person name="Huang W."/>
            <person name="Zhang S."/>
            <person name="Huang B."/>
            <person name="Zhang Y."/>
            <person name="Qu T."/>
            <person name="Ni P."/>
            <person name="Miao G."/>
            <person name="Wang J."/>
            <person name="Wang Q."/>
            <person name="Steinberg C.E."/>
            <person name="Wang H."/>
            <person name="Li N."/>
            <person name="Qian L."/>
            <person name="Zhang G."/>
            <person name="Li Y."/>
            <person name="Yang H."/>
            <person name="Liu X."/>
            <person name="Wang J."/>
            <person name="Yin Y."/>
            <person name="Wang J."/>
        </authorList>
    </citation>
    <scope>NUCLEOTIDE SEQUENCE [LARGE SCALE GENOMIC DNA]</scope>
    <source>
        <strain evidence="1">05x7-T-G4-1.051#20</strain>
    </source>
</reference>
<accession>K1PIE3</accession>
<name>K1PIE3_MAGGI</name>
<protein>
    <submittedName>
        <fullName evidence="1">Uncharacterized protein</fullName>
    </submittedName>
</protein>